<sequence>MSRSFTTTITDAGAESNTTVDTTLQKNMNKDVEKGDPWEDLRRVDSYMDAASIIEPPPSKMLDDIPDGGYGWVVAAAGFLSNFVVFGVSTIWGE</sequence>
<dbReference type="AlphaFoldDB" id="A0A077WJ02"/>
<evidence type="ECO:0000313" key="3">
    <source>
        <dbReference type="EMBL" id="CDS06577.1"/>
    </source>
</evidence>
<reference evidence="3" key="1">
    <citation type="journal article" date="2014" name="Genome Announc.">
        <title>De novo whole-genome sequence and genome annotation of Lichtheimia ramosa.</title>
        <authorList>
            <person name="Linde J."/>
            <person name="Schwartze V."/>
            <person name="Binder U."/>
            <person name="Lass-Florl C."/>
            <person name="Voigt K."/>
            <person name="Horn F."/>
        </authorList>
    </citation>
    <scope>NUCLEOTIDE SEQUENCE</scope>
    <source>
        <strain evidence="3">JMRC FSU:6197</strain>
    </source>
</reference>
<protein>
    <submittedName>
        <fullName evidence="3">Uncharacterized protein</fullName>
    </submittedName>
</protein>
<dbReference type="EMBL" id="LK023321">
    <property type="protein sequence ID" value="CDS06577.1"/>
    <property type="molecule type" value="Genomic_DNA"/>
</dbReference>
<evidence type="ECO:0000256" key="2">
    <source>
        <dbReference type="SAM" id="Phobius"/>
    </source>
</evidence>
<feature type="region of interest" description="Disordered" evidence="1">
    <location>
        <begin position="1"/>
        <end position="24"/>
    </location>
</feature>
<dbReference type="OrthoDB" id="5667at2759"/>
<keyword evidence="2" id="KW-0472">Membrane</keyword>
<accession>A0A077WJ02</accession>
<evidence type="ECO:0000256" key="1">
    <source>
        <dbReference type="SAM" id="MobiDB-lite"/>
    </source>
</evidence>
<feature type="transmembrane region" description="Helical" evidence="2">
    <location>
        <begin position="70"/>
        <end position="92"/>
    </location>
</feature>
<gene>
    <name evidence="3" type="ORF">LRAMOSA09105</name>
</gene>
<keyword evidence="2" id="KW-0812">Transmembrane</keyword>
<proteinExistence type="predicted"/>
<organism evidence="3">
    <name type="scientific">Lichtheimia ramosa</name>
    <dbReference type="NCBI Taxonomy" id="688394"/>
    <lineage>
        <taxon>Eukaryota</taxon>
        <taxon>Fungi</taxon>
        <taxon>Fungi incertae sedis</taxon>
        <taxon>Mucoromycota</taxon>
        <taxon>Mucoromycotina</taxon>
        <taxon>Mucoromycetes</taxon>
        <taxon>Mucorales</taxon>
        <taxon>Lichtheimiaceae</taxon>
        <taxon>Lichtheimia</taxon>
    </lineage>
</organism>
<name>A0A077WJ02_9FUNG</name>
<keyword evidence="2" id="KW-1133">Transmembrane helix</keyword>